<organism evidence="4 5">
    <name type="scientific">Arcticibacter svalbardensis MN12-7</name>
    <dbReference type="NCBI Taxonomy" id="1150600"/>
    <lineage>
        <taxon>Bacteria</taxon>
        <taxon>Pseudomonadati</taxon>
        <taxon>Bacteroidota</taxon>
        <taxon>Sphingobacteriia</taxon>
        <taxon>Sphingobacteriales</taxon>
        <taxon>Sphingobacteriaceae</taxon>
        <taxon>Arcticibacter</taxon>
    </lineage>
</organism>
<dbReference type="Pfam" id="PF00440">
    <property type="entry name" value="TetR_N"/>
    <property type="match status" value="1"/>
</dbReference>
<dbReference type="InterPro" id="IPR009057">
    <property type="entry name" value="Homeodomain-like_sf"/>
</dbReference>
<evidence type="ECO:0000256" key="1">
    <source>
        <dbReference type="ARBA" id="ARBA00023125"/>
    </source>
</evidence>
<dbReference type="OrthoDB" id="881297at2"/>
<dbReference type="GO" id="GO:0003677">
    <property type="term" value="F:DNA binding"/>
    <property type="evidence" value="ECO:0007669"/>
    <property type="project" value="UniProtKB-UniRule"/>
</dbReference>
<dbReference type="InterPro" id="IPR001647">
    <property type="entry name" value="HTH_TetR"/>
</dbReference>
<dbReference type="PANTHER" id="PTHR43479:SF11">
    <property type="entry name" value="ACREF_ENVCD OPERON REPRESSOR-RELATED"/>
    <property type="match status" value="1"/>
</dbReference>
<dbReference type="AlphaFoldDB" id="R9GSU7"/>
<dbReference type="STRING" id="1150600.ADIARSV_1898"/>
<dbReference type="PROSITE" id="PS50977">
    <property type="entry name" value="HTH_TETR_2"/>
    <property type="match status" value="1"/>
</dbReference>
<feature type="domain" description="HTH tetR-type" evidence="3">
    <location>
        <begin position="4"/>
        <end position="64"/>
    </location>
</feature>
<keyword evidence="5" id="KW-1185">Reference proteome</keyword>
<dbReference type="EMBL" id="AQPN01000071">
    <property type="protein sequence ID" value="EOR94937.1"/>
    <property type="molecule type" value="Genomic_DNA"/>
</dbReference>
<accession>R9GSU7</accession>
<evidence type="ECO:0000259" key="3">
    <source>
        <dbReference type="PROSITE" id="PS50977"/>
    </source>
</evidence>
<evidence type="ECO:0000313" key="5">
    <source>
        <dbReference type="Proteomes" id="UP000014174"/>
    </source>
</evidence>
<name>R9GSU7_9SPHI</name>
<evidence type="ECO:0000256" key="2">
    <source>
        <dbReference type="PROSITE-ProRule" id="PRU00335"/>
    </source>
</evidence>
<proteinExistence type="predicted"/>
<protein>
    <submittedName>
        <fullName evidence="4">Transcriptional regulator, TetR family</fullName>
    </submittedName>
</protein>
<gene>
    <name evidence="4" type="ORF">ADIARSV_1898</name>
</gene>
<dbReference type="eggNOG" id="COG1309">
    <property type="taxonomic scope" value="Bacteria"/>
</dbReference>
<dbReference type="InterPro" id="IPR023772">
    <property type="entry name" value="DNA-bd_HTH_TetR-type_CS"/>
</dbReference>
<evidence type="ECO:0000313" key="4">
    <source>
        <dbReference type="EMBL" id="EOR94937.1"/>
    </source>
</evidence>
<feature type="DNA-binding region" description="H-T-H motif" evidence="2">
    <location>
        <begin position="27"/>
        <end position="46"/>
    </location>
</feature>
<dbReference type="RefSeq" id="WP_016195133.1">
    <property type="nucleotide sequence ID" value="NZ_AQPN01000071.1"/>
</dbReference>
<dbReference type="PRINTS" id="PR00455">
    <property type="entry name" value="HTHTETR"/>
</dbReference>
<dbReference type="PROSITE" id="PS01081">
    <property type="entry name" value="HTH_TETR_1"/>
    <property type="match status" value="1"/>
</dbReference>
<reference evidence="4 5" key="1">
    <citation type="journal article" date="2013" name="Genome Announc.">
        <title>Draft Genome Sequence of Arcticibacter svalbardensis Strain MN12-7T, a Member of the Family Sphingobacteriaceae Isolated from an Arctic Soil Sample.</title>
        <authorList>
            <person name="Shivaji S."/>
            <person name="Ara S."/>
            <person name="Prasad S."/>
            <person name="Manasa B.P."/>
            <person name="Begum Z."/>
            <person name="Singh A."/>
            <person name="Kumar Pinnaka A."/>
        </authorList>
    </citation>
    <scope>NUCLEOTIDE SEQUENCE [LARGE SCALE GENOMIC DNA]</scope>
    <source>
        <strain evidence="4 5">MN12-7</strain>
    </source>
</reference>
<dbReference type="SUPFAM" id="SSF48498">
    <property type="entry name" value="Tetracyclin repressor-like, C-terminal domain"/>
    <property type="match status" value="1"/>
</dbReference>
<dbReference type="Proteomes" id="UP000014174">
    <property type="component" value="Unassembled WGS sequence"/>
</dbReference>
<dbReference type="SUPFAM" id="SSF46689">
    <property type="entry name" value="Homeodomain-like"/>
    <property type="match status" value="1"/>
</dbReference>
<dbReference type="InterPro" id="IPR036271">
    <property type="entry name" value="Tet_transcr_reg_TetR-rel_C_sf"/>
</dbReference>
<dbReference type="PANTHER" id="PTHR43479">
    <property type="entry name" value="ACREF/ENVCD OPERON REPRESSOR-RELATED"/>
    <property type="match status" value="1"/>
</dbReference>
<sequence length="206" mass="24384">MTTPELKERILVQAEVLFCHYGIKRITMDDLARDLGISKRTIYLHFKDKDELVHLLITEMLGRESSVMIRNELEANNAVEEIFHVVAQLSGLISRMNPIIFYDLQKFHPQTWQLFKNHRYDNMRGCLIRNFKRGIREGLYRKNINMEMLSIMRMDQVDAIFNHVVYPVSDFDLSEVMTEITEHFLYGLCNLKGHSLINQYKQITEE</sequence>
<comment type="caution">
    <text evidence="4">The sequence shown here is derived from an EMBL/GenBank/DDBJ whole genome shotgun (WGS) entry which is preliminary data.</text>
</comment>
<keyword evidence="1 2" id="KW-0238">DNA-binding</keyword>
<dbReference type="Gene3D" id="1.10.357.10">
    <property type="entry name" value="Tetracycline Repressor, domain 2"/>
    <property type="match status" value="1"/>
</dbReference>
<dbReference type="InterPro" id="IPR050624">
    <property type="entry name" value="HTH-type_Tx_Regulator"/>
</dbReference>
<dbReference type="Gene3D" id="1.10.10.60">
    <property type="entry name" value="Homeodomain-like"/>
    <property type="match status" value="1"/>
</dbReference>